<dbReference type="OrthoDB" id="4284992at2"/>
<keyword evidence="2" id="KW-1185">Reference proteome</keyword>
<evidence type="ECO:0000313" key="1">
    <source>
        <dbReference type="EMBL" id="MBC2866955.1"/>
    </source>
</evidence>
<protein>
    <submittedName>
        <fullName evidence="1">Lasso RiPP family leader peptide-containing protein</fullName>
    </submittedName>
</protein>
<proteinExistence type="predicted"/>
<dbReference type="EMBL" id="JACMHY010000007">
    <property type="protein sequence ID" value="MBC2866955.1"/>
    <property type="molecule type" value="Genomic_DNA"/>
</dbReference>
<organism evidence="1 2">
    <name type="scientific">Streptomyces mexicanus</name>
    <dbReference type="NCBI Taxonomy" id="178566"/>
    <lineage>
        <taxon>Bacteria</taxon>
        <taxon>Bacillati</taxon>
        <taxon>Actinomycetota</taxon>
        <taxon>Actinomycetes</taxon>
        <taxon>Kitasatosporales</taxon>
        <taxon>Streptomycetaceae</taxon>
        <taxon>Streptomyces</taxon>
    </lineage>
</organism>
<dbReference type="Proteomes" id="UP000517694">
    <property type="component" value="Unassembled WGS sequence"/>
</dbReference>
<gene>
    <name evidence="1" type="ORF">H1R13_18870</name>
</gene>
<dbReference type="AlphaFoldDB" id="A0A7X1I182"/>
<accession>A0A7X1I182</accession>
<name>A0A7X1I182_9ACTN</name>
<comment type="caution">
    <text evidence="1">The sequence shown here is derived from an EMBL/GenBank/DDBJ whole genome shotgun (WGS) entry which is preliminary data.</text>
</comment>
<reference evidence="1 2" key="1">
    <citation type="submission" date="2020-08" db="EMBL/GenBank/DDBJ databases">
        <title>Whole-Genome Sequence of French Clinical Streptomyces mexicanus Strain Q0842.</title>
        <authorList>
            <person name="Boxberger M."/>
            <person name="La Scola B."/>
        </authorList>
    </citation>
    <scope>NUCLEOTIDE SEQUENCE [LARGE SCALE GENOMIC DNA]</scope>
    <source>
        <strain evidence="1 2">Marseille-Q0842</strain>
    </source>
</reference>
<evidence type="ECO:0000313" key="2">
    <source>
        <dbReference type="Proteomes" id="UP000517694"/>
    </source>
</evidence>
<dbReference type="NCBIfam" id="NF033521">
    <property type="entry name" value="lasso_leader_L3"/>
    <property type="match status" value="1"/>
</dbReference>
<sequence>MQNEVEVYEPPILVEVGTFTEETRGQGWWAPEGWGSGTWG</sequence>